<evidence type="ECO:0000313" key="1">
    <source>
        <dbReference type="EMBL" id="GAJ17496.1"/>
    </source>
</evidence>
<sequence>MSEEIEIIYDFKKEGKKEMTEEHKLKNISGSDAKKILELLDQKDIDIEDISFLLKEFIKKGKKVKKMSKEKTDDEER</sequence>
<accession>X1VMX1</accession>
<gene>
    <name evidence="1" type="ORF">S12H4_62273</name>
</gene>
<dbReference type="AlphaFoldDB" id="X1VMX1"/>
<protein>
    <submittedName>
        <fullName evidence="1">Uncharacterized protein</fullName>
    </submittedName>
</protein>
<dbReference type="EMBL" id="BARW01041698">
    <property type="protein sequence ID" value="GAJ17496.1"/>
    <property type="molecule type" value="Genomic_DNA"/>
</dbReference>
<name>X1VMX1_9ZZZZ</name>
<reference evidence="1" key="1">
    <citation type="journal article" date="2014" name="Front. Microbiol.">
        <title>High frequency of phylogenetically diverse reductive dehalogenase-homologous genes in deep subseafloor sedimentary metagenomes.</title>
        <authorList>
            <person name="Kawai M."/>
            <person name="Futagami T."/>
            <person name="Toyoda A."/>
            <person name="Takaki Y."/>
            <person name="Nishi S."/>
            <person name="Hori S."/>
            <person name="Arai W."/>
            <person name="Tsubouchi T."/>
            <person name="Morono Y."/>
            <person name="Uchiyama I."/>
            <person name="Ito T."/>
            <person name="Fujiyama A."/>
            <person name="Inagaki F."/>
            <person name="Takami H."/>
        </authorList>
    </citation>
    <scope>NUCLEOTIDE SEQUENCE</scope>
    <source>
        <strain evidence="1">Expedition CK06-06</strain>
    </source>
</reference>
<organism evidence="1">
    <name type="scientific">marine sediment metagenome</name>
    <dbReference type="NCBI Taxonomy" id="412755"/>
    <lineage>
        <taxon>unclassified sequences</taxon>
        <taxon>metagenomes</taxon>
        <taxon>ecological metagenomes</taxon>
    </lineage>
</organism>
<feature type="non-terminal residue" evidence="1">
    <location>
        <position position="77"/>
    </location>
</feature>
<proteinExistence type="predicted"/>
<comment type="caution">
    <text evidence="1">The sequence shown here is derived from an EMBL/GenBank/DDBJ whole genome shotgun (WGS) entry which is preliminary data.</text>
</comment>